<evidence type="ECO:0000313" key="2">
    <source>
        <dbReference type="EMBL" id="QVL32104.1"/>
    </source>
</evidence>
<organism evidence="2 3">
    <name type="scientific">Telmatocola sphagniphila</name>
    <dbReference type="NCBI Taxonomy" id="1123043"/>
    <lineage>
        <taxon>Bacteria</taxon>
        <taxon>Pseudomonadati</taxon>
        <taxon>Planctomycetota</taxon>
        <taxon>Planctomycetia</taxon>
        <taxon>Gemmatales</taxon>
        <taxon>Gemmataceae</taxon>
    </lineage>
</organism>
<feature type="transmembrane region" description="Helical" evidence="1">
    <location>
        <begin position="337"/>
        <end position="355"/>
    </location>
</feature>
<keyword evidence="3" id="KW-1185">Reference proteome</keyword>
<gene>
    <name evidence="2" type="ORF">KIH39_25255</name>
</gene>
<evidence type="ECO:0000313" key="3">
    <source>
        <dbReference type="Proteomes" id="UP000676194"/>
    </source>
</evidence>
<dbReference type="Proteomes" id="UP000676194">
    <property type="component" value="Chromosome"/>
</dbReference>
<name>A0A8E6ET79_9BACT</name>
<dbReference type="KEGG" id="tsph:KIH39_25255"/>
<dbReference type="EMBL" id="CP074694">
    <property type="protein sequence ID" value="QVL32104.1"/>
    <property type="molecule type" value="Genomic_DNA"/>
</dbReference>
<proteinExistence type="predicted"/>
<evidence type="ECO:0000256" key="1">
    <source>
        <dbReference type="SAM" id="Phobius"/>
    </source>
</evidence>
<reference evidence="2" key="1">
    <citation type="submission" date="2021-05" db="EMBL/GenBank/DDBJ databases">
        <title>Complete genome sequence of the cellulolytic planctomycete Telmatocola sphagniphila SP2T and characterization of the first cellulase from planctomycetes.</title>
        <authorList>
            <person name="Rakitin A.L."/>
            <person name="Beletsky A.V."/>
            <person name="Naumoff D.G."/>
            <person name="Kulichevskaya I.S."/>
            <person name="Mardanov A.V."/>
            <person name="Ravin N.V."/>
            <person name="Dedysh S.N."/>
        </authorList>
    </citation>
    <scope>NUCLEOTIDE SEQUENCE</scope>
    <source>
        <strain evidence="2">SP2T</strain>
    </source>
</reference>
<sequence>MKIFICLAVALLLDYNCCRAESNNAEEIAKLQKAGLEALAYFKSITYSGSDSSSEILSMLKKDAELKNIAFTDCSTMDYDRYEVYNNDSQKYNHKYSLKQIVGKDCLFENSSLISKPQEVWQTSYYFGGKSLQFTGKRIVHRITNTGDCGAIRYLDLRFISSLSQTLTREFKGDSTYAEYLEMIEDRIKNSLKCKIYKTEKDVFAKIESNKKLADVSLYLRFEKTKSEFLLAEVAIATPSTLFYKKSSYDVAFNEFLPREVSCSQYDNSILIEHNSITVKNLVVGNCKCEPKDISFDGLGEIAYGDLVYPVYSKNFIQSIFYGEKIVKIATERNPKLYLIVTSCAFLALGLLIHLRKRILKMSK</sequence>
<dbReference type="AlphaFoldDB" id="A0A8E6ET79"/>
<keyword evidence="1" id="KW-0472">Membrane</keyword>
<protein>
    <submittedName>
        <fullName evidence="2">Uncharacterized protein</fullName>
    </submittedName>
</protein>
<accession>A0A8E6ET79</accession>
<dbReference type="RefSeq" id="WP_213496742.1">
    <property type="nucleotide sequence ID" value="NZ_CP074694.1"/>
</dbReference>
<keyword evidence="1" id="KW-1133">Transmembrane helix</keyword>
<keyword evidence="1" id="KW-0812">Transmembrane</keyword>